<dbReference type="Gene3D" id="1.20.58.460">
    <property type="entry name" value="Hyaluronidase post-catalytic domain-like"/>
    <property type="match status" value="1"/>
</dbReference>
<dbReference type="InterPro" id="IPR029018">
    <property type="entry name" value="Hex-like_dom2"/>
</dbReference>
<evidence type="ECO:0000259" key="5">
    <source>
        <dbReference type="PROSITE" id="PS52009"/>
    </source>
</evidence>
<evidence type="ECO:0000256" key="2">
    <source>
        <dbReference type="ARBA" id="ARBA00023295"/>
    </source>
</evidence>
<reference evidence="6 7" key="1">
    <citation type="submission" date="2018-09" db="EMBL/GenBank/DDBJ databases">
        <title>YIM 75000 draft genome.</title>
        <authorList>
            <person name="Tang S."/>
            <person name="Feng Y."/>
        </authorList>
    </citation>
    <scope>NUCLEOTIDE SEQUENCE [LARGE SCALE GENOMIC DNA]</scope>
    <source>
        <strain evidence="6 7">YIM 75000</strain>
    </source>
</reference>
<dbReference type="GO" id="GO:0005975">
    <property type="term" value="P:carbohydrate metabolic process"/>
    <property type="evidence" value="ECO:0007669"/>
    <property type="project" value="UniProtKB-ARBA"/>
</dbReference>
<dbReference type="PROSITE" id="PS52009">
    <property type="entry name" value="GH84"/>
    <property type="match status" value="1"/>
</dbReference>
<comment type="caution">
    <text evidence="6">The sequence shown here is derived from an EMBL/GenBank/DDBJ whole genome shotgun (WGS) entry which is preliminary data.</text>
</comment>
<dbReference type="AlphaFoldDB" id="A0A3A3ZMR2"/>
<feature type="signal peptide" evidence="4">
    <location>
        <begin position="1"/>
        <end position="38"/>
    </location>
</feature>
<dbReference type="InterPro" id="IPR015882">
    <property type="entry name" value="HEX_bac_N"/>
</dbReference>
<dbReference type="SUPFAM" id="SSF140657">
    <property type="entry name" value="Hyaluronidase post-catalytic domain-like"/>
    <property type="match status" value="1"/>
</dbReference>
<dbReference type="InterPro" id="IPR051822">
    <property type="entry name" value="Glycosyl_Hydrolase_84"/>
</dbReference>
<dbReference type="Pfam" id="PF07555">
    <property type="entry name" value="NAGidase"/>
    <property type="match status" value="1"/>
</dbReference>
<dbReference type="EMBL" id="QZEZ01000001">
    <property type="protein sequence ID" value="RJK98005.1"/>
    <property type="molecule type" value="Genomic_DNA"/>
</dbReference>
<name>A0A3A3ZMR2_9ACTN</name>
<sequence>MRSSAPRTRVPLLPALLVGLLALLAPLLGAAPAPPAAAAVAADRAGLPPVAPVPQEARRTGPDLRLGAAARLVAGPGADRAAVRLVRSVLRGAGVRPVTGDAPVVVRVAGPRGGAGAAAALRSLRVQGPGGLPEEGYVLAAGRVRGTTQVVLAGVDGAGQLHAAHTLRQLVRLDARGATLPRVAVRDWPELQWRGTIEGFYGDPWSHEDRLRQLDEYAADKMDTYVYAPKDDPFHRERWREPYPAAERALLAELVARGRGQHVDVVFTVSPGLDVCYSSPADQRALLAKAQDVWDLGVRTYGILLDDIGSGLHCAEDEARFGADASPLAAAQAHLLNAFQRDFLDTHPGAGRLLTVPTEYSGNGTSPYRERFAVLLEERAVVMWTGAEVVPPTVTDEDADAASAVFRHDLLLWDNYPVNDYLPRQLFLGPLTGRSPSLGEHGVVGITANPMPQAAPSLLALQTVADYAWNPDAYDPERSWQRAVHDLGGDAAAALRVFAENSRSSDLDRTESPRLVALLAAYEASGSRADALRLQDHFEAMAAAPGRLRERMGDPDFVEQAAPWLTKLRWYGVAGAASVRSLLAEQDGDGTRAWRQRVLADRAAQAARQTYETVATGVVPPFLERAAAASRVVELSAPAAAAPGDDVRLAADVDAGAVRVSAVRFYAGTTEVGVDRTAPYELVLPDAPEGLHLVTARAESAVGAEVPSAPVRLTVGAPDPVLLLVGDDAPVPAGAALSSGDEAVRQRLELLGHPVQVVQGAEATTQDAQGKAAVVITSTLASSEAGTKFRDSPVPVLTYEAFVLDDMGMATAPGEAFRSSQLEVVDPASPLAAGLSGVVDVYRGADRVRFGTPAASAEVGAVVPGQPQQGALFGYAAGDAMVDLVAPAARVALPFGDEGVDPDVVTDEGLALFDAAVRWAVPSPLAAPAPGAP</sequence>
<dbReference type="Gene3D" id="2.60.40.10">
    <property type="entry name" value="Immunoglobulins"/>
    <property type="match status" value="1"/>
</dbReference>
<feature type="chain" id="PRO_5017201256" evidence="4">
    <location>
        <begin position="39"/>
        <end position="933"/>
    </location>
</feature>
<keyword evidence="4" id="KW-0732">Signal</keyword>
<dbReference type="Gene3D" id="3.30.379.10">
    <property type="entry name" value="Chitobiase/beta-hexosaminidase domain 2-like"/>
    <property type="match status" value="1"/>
</dbReference>
<gene>
    <name evidence="6" type="ORF">D5H78_03345</name>
</gene>
<accession>A0A3A3ZMR2</accession>
<dbReference type="PANTHER" id="PTHR13170:SF16">
    <property type="entry name" value="PROTEIN O-GLCNACASE"/>
    <property type="match status" value="1"/>
</dbReference>
<dbReference type="InterPro" id="IPR017853">
    <property type="entry name" value="GH"/>
</dbReference>
<dbReference type="InterPro" id="IPR011496">
    <property type="entry name" value="O-GlcNAcase_cat"/>
</dbReference>
<dbReference type="Gene3D" id="3.20.20.80">
    <property type="entry name" value="Glycosidases"/>
    <property type="match status" value="1"/>
</dbReference>
<feature type="domain" description="GH84" evidence="5">
    <location>
        <begin position="192"/>
        <end position="472"/>
    </location>
</feature>
<feature type="active site" description="Proton donor" evidence="3">
    <location>
        <position position="307"/>
    </location>
</feature>
<dbReference type="OrthoDB" id="9760892at2"/>
<dbReference type="RefSeq" id="WP_119948932.1">
    <property type="nucleotide sequence ID" value="NZ_QZEZ01000001.1"/>
</dbReference>
<dbReference type="InterPro" id="IPR049019">
    <property type="entry name" value="NagJ-like_helical"/>
</dbReference>
<dbReference type="InterPro" id="IPR013783">
    <property type="entry name" value="Ig-like_fold"/>
</dbReference>
<organism evidence="6 7">
    <name type="scientific">Vallicoccus soli</name>
    <dbReference type="NCBI Taxonomy" id="2339232"/>
    <lineage>
        <taxon>Bacteria</taxon>
        <taxon>Bacillati</taxon>
        <taxon>Actinomycetota</taxon>
        <taxon>Actinomycetes</taxon>
        <taxon>Motilibacterales</taxon>
        <taxon>Vallicoccaceae</taxon>
        <taxon>Vallicoccus</taxon>
    </lineage>
</organism>
<dbReference type="GO" id="GO:0015929">
    <property type="term" value="F:hexosaminidase activity"/>
    <property type="evidence" value="ECO:0007669"/>
    <property type="project" value="UniProtKB-ARBA"/>
</dbReference>
<dbReference type="Proteomes" id="UP000265614">
    <property type="component" value="Unassembled WGS sequence"/>
</dbReference>
<keyword evidence="7" id="KW-1185">Reference proteome</keyword>
<evidence type="ECO:0000256" key="4">
    <source>
        <dbReference type="SAM" id="SignalP"/>
    </source>
</evidence>
<dbReference type="GO" id="GO:1901135">
    <property type="term" value="P:carbohydrate derivative metabolic process"/>
    <property type="evidence" value="ECO:0007669"/>
    <property type="project" value="UniProtKB-ARBA"/>
</dbReference>
<protein>
    <submittedName>
        <fullName evidence="6">Beta-N-acetylhexosaminidase</fullName>
    </submittedName>
</protein>
<evidence type="ECO:0000256" key="1">
    <source>
        <dbReference type="ARBA" id="ARBA00022801"/>
    </source>
</evidence>
<keyword evidence="2 3" id="KW-0326">Glycosidase</keyword>
<dbReference type="PANTHER" id="PTHR13170">
    <property type="entry name" value="O-GLCNACASE"/>
    <property type="match status" value="1"/>
</dbReference>
<comment type="similarity">
    <text evidence="3">Belongs to the glycosyl hydrolase 84 family.</text>
</comment>
<evidence type="ECO:0000313" key="6">
    <source>
        <dbReference type="EMBL" id="RJK98005.1"/>
    </source>
</evidence>
<evidence type="ECO:0000313" key="7">
    <source>
        <dbReference type="Proteomes" id="UP000265614"/>
    </source>
</evidence>
<dbReference type="SUPFAM" id="SSF51445">
    <property type="entry name" value="(Trans)glycosidases"/>
    <property type="match status" value="1"/>
</dbReference>
<dbReference type="Pfam" id="PF21774">
    <property type="entry name" value="NagJ_C"/>
    <property type="match status" value="1"/>
</dbReference>
<proteinExistence type="inferred from homology"/>
<dbReference type="SUPFAM" id="SSF55545">
    <property type="entry name" value="beta-N-acetylhexosaminidase-like domain"/>
    <property type="match status" value="1"/>
</dbReference>
<evidence type="ECO:0000256" key="3">
    <source>
        <dbReference type="PROSITE-ProRule" id="PRU01353"/>
    </source>
</evidence>
<dbReference type="Pfam" id="PF02838">
    <property type="entry name" value="Glyco_hydro_20b"/>
    <property type="match status" value="1"/>
</dbReference>
<keyword evidence="1 3" id="KW-0378">Hydrolase</keyword>